<dbReference type="InterPro" id="IPR008757">
    <property type="entry name" value="Peptidase_M6-like_domain"/>
</dbReference>
<keyword evidence="3" id="KW-0482">Metalloprotease</keyword>
<evidence type="ECO:0000313" key="4">
    <source>
        <dbReference type="Proteomes" id="UP000664265"/>
    </source>
</evidence>
<protein>
    <submittedName>
        <fullName evidence="3">M6 family metalloprotease domain-containing protein</fullName>
    </submittedName>
</protein>
<dbReference type="EMBL" id="JAERMS010000004">
    <property type="protein sequence ID" value="MBO1362689.1"/>
    <property type="molecule type" value="Genomic_DNA"/>
</dbReference>
<dbReference type="RefSeq" id="WP_107582577.1">
    <property type="nucleotide sequence ID" value="NZ_JAERMS010000004.1"/>
</dbReference>
<feature type="domain" description="Peptidase M6-like" evidence="2">
    <location>
        <begin position="76"/>
        <end position="323"/>
    </location>
</feature>
<reference evidence="3 4" key="1">
    <citation type="submission" date="2021-01" db="EMBL/GenBank/DDBJ databases">
        <title>Prevotella A2931 sp. nov.</title>
        <authorList>
            <person name="Buhl M."/>
            <person name="Oberhettinger P."/>
        </authorList>
    </citation>
    <scope>NUCLEOTIDE SEQUENCE [LARGE SCALE GENOMIC DNA]</scope>
    <source>
        <strain evidence="3 4">A2931</strain>
    </source>
</reference>
<dbReference type="SUPFAM" id="SSF55486">
    <property type="entry name" value="Metalloproteases ('zincins'), catalytic domain"/>
    <property type="match status" value="1"/>
</dbReference>
<gene>
    <name evidence="3" type="ORF">JHU38_02665</name>
</gene>
<keyword evidence="4" id="KW-1185">Reference proteome</keyword>
<organism evidence="3 4">
    <name type="scientific">Prevotella illustrans</name>
    <dbReference type="NCBI Taxonomy" id="2800387"/>
    <lineage>
        <taxon>Bacteria</taxon>
        <taxon>Pseudomonadati</taxon>
        <taxon>Bacteroidota</taxon>
        <taxon>Bacteroidia</taxon>
        <taxon>Bacteroidales</taxon>
        <taxon>Prevotellaceae</taxon>
        <taxon>Prevotella</taxon>
    </lineage>
</organism>
<proteinExistence type="predicted"/>
<dbReference type="Proteomes" id="UP000664265">
    <property type="component" value="Unassembled WGS sequence"/>
</dbReference>
<feature type="signal peptide" evidence="1">
    <location>
        <begin position="1"/>
        <end position="20"/>
    </location>
</feature>
<dbReference type="Pfam" id="PF05547">
    <property type="entry name" value="Peptidase_M6"/>
    <property type="match status" value="1"/>
</dbReference>
<feature type="chain" id="PRO_5045443001" evidence="1">
    <location>
        <begin position="21"/>
        <end position="554"/>
    </location>
</feature>
<dbReference type="PANTHER" id="PTHR41775:SF1">
    <property type="entry name" value="PEPTIDASE M6-LIKE DOMAIN-CONTAINING PROTEIN"/>
    <property type="match status" value="1"/>
</dbReference>
<comment type="caution">
    <text evidence="3">The sequence shown here is derived from an EMBL/GenBank/DDBJ whole genome shotgun (WGS) entry which is preliminary data.</text>
</comment>
<accession>A0ABS3M3E6</accession>
<evidence type="ECO:0000256" key="1">
    <source>
        <dbReference type="SAM" id="SignalP"/>
    </source>
</evidence>
<dbReference type="GO" id="GO:0008237">
    <property type="term" value="F:metallopeptidase activity"/>
    <property type="evidence" value="ECO:0007669"/>
    <property type="project" value="UniProtKB-KW"/>
</dbReference>
<keyword evidence="3" id="KW-0645">Protease</keyword>
<dbReference type="NCBIfam" id="TIGR03296">
    <property type="entry name" value="M6dom_TIGR03296"/>
    <property type="match status" value="1"/>
</dbReference>
<sequence length="554" mass="61528">MKRTLSILLLFTLSSIIVFADHPVKVVNKFGQLVSPPVVGTEESKEIIPNRCETGRALLQTRAIIGKNRYIPTNLGAATTIRIPVILAAFQDQNFTINQVKTAFEQFFNKMEPLDDFGNNNNKNNGSVKSYFKDMSNGAFNLQFDIYGPVTLPQKTGYYGGSNPNNSSDEKRDEMVADAVNLIKGSVSDASIYDANNDGVIDCVYVVYAGLGQNNGGQANTVWACTSTVNGALGDKKLGFYSICAELQPYKVKKESDAMCITGIGVSCHELSHAMGLPDIYPLTHTSGYKQHNQNMEYWDLMDGGEYKANGWYPTAYTAWEKSQMGWQVDIQELNSSQHVSMPKTTVDQGRVYKIPNSHDPNEYFLLENIQNEGWNYGGQNAHGLLIYHVCFPTPDTYMSMSVNGVKGKPNMAVVPADGRCYSYDLLPNNSQAKKIYYQELAGDPFPGSSNTGELTDLSNIPNFYWYTQDGSAEKALLNPDYFKTDLALKNITETDGTISFDFYKNISTGISPTPKYNLWNSSIYNLNGNYMGKDLQKLPRGIYVVNGKKIIIP</sequence>
<evidence type="ECO:0000313" key="3">
    <source>
        <dbReference type="EMBL" id="MBO1362689.1"/>
    </source>
</evidence>
<name>A0ABS3M3E6_9BACT</name>
<keyword evidence="1" id="KW-0732">Signal</keyword>
<keyword evidence="3" id="KW-0378">Hydrolase</keyword>
<evidence type="ECO:0000259" key="2">
    <source>
        <dbReference type="Pfam" id="PF05547"/>
    </source>
</evidence>
<dbReference type="PANTHER" id="PTHR41775">
    <property type="entry name" value="SECRETED PROTEIN-RELATED"/>
    <property type="match status" value="1"/>
</dbReference>